<dbReference type="OrthoDB" id="5801856at2759"/>
<dbReference type="EMBL" id="UYRT01094459">
    <property type="protein sequence ID" value="VDN39620.1"/>
    <property type="molecule type" value="Genomic_DNA"/>
</dbReference>
<protein>
    <submittedName>
        <fullName evidence="1">Uncharacterized protein</fullName>
    </submittedName>
</protein>
<name>A0A3P7NH64_9BILA</name>
<accession>A0A3P7NH64</accession>
<evidence type="ECO:0000313" key="2">
    <source>
        <dbReference type="Proteomes" id="UP000271098"/>
    </source>
</evidence>
<organism evidence="1 2">
    <name type="scientific">Gongylonema pulchrum</name>
    <dbReference type="NCBI Taxonomy" id="637853"/>
    <lineage>
        <taxon>Eukaryota</taxon>
        <taxon>Metazoa</taxon>
        <taxon>Ecdysozoa</taxon>
        <taxon>Nematoda</taxon>
        <taxon>Chromadorea</taxon>
        <taxon>Rhabditida</taxon>
        <taxon>Spirurina</taxon>
        <taxon>Spiruromorpha</taxon>
        <taxon>Spiruroidea</taxon>
        <taxon>Gongylonematidae</taxon>
        <taxon>Gongylonema</taxon>
    </lineage>
</organism>
<evidence type="ECO:0000313" key="1">
    <source>
        <dbReference type="EMBL" id="VDN39620.1"/>
    </source>
</evidence>
<reference evidence="1 2" key="1">
    <citation type="submission" date="2018-11" db="EMBL/GenBank/DDBJ databases">
        <authorList>
            <consortium name="Pathogen Informatics"/>
        </authorList>
    </citation>
    <scope>NUCLEOTIDE SEQUENCE [LARGE SCALE GENOMIC DNA]</scope>
</reference>
<sequence>MVIILAESLRNEPTHFRYFYRDQIGGTDFGPIHSLFTTIDMGRGLLHFVYQSRNQSMYTMDPSGNFAFYTVPGKTGQDVYQQKVDYPAFTLSNGSEAPKQQQPTTIFTVNGFDQIFPLDRDAVLVWKFATQRRSAWLYEGSYSGGGQSSSFYPIGCISSGISDPSGELSLKIHQIRRQP</sequence>
<keyword evidence="2" id="KW-1185">Reference proteome</keyword>
<proteinExistence type="predicted"/>
<gene>
    <name evidence="1" type="ORF">GPUH_LOCUS22187</name>
</gene>
<dbReference type="Proteomes" id="UP000271098">
    <property type="component" value="Unassembled WGS sequence"/>
</dbReference>
<dbReference type="AlphaFoldDB" id="A0A3P7NH64"/>